<comment type="caution">
    <text evidence="3">The sequence shown here is derived from an EMBL/GenBank/DDBJ whole genome shotgun (WGS) entry which is preliminary data.</text>
</comment>
<evidence type="ECO:0000256" key="1">
    <source>
        <dbReference type="SAM" id="Phobius"/>
    </source>
</evidence>
<keyword evidence="1" id="KW-0812">Transmembrane</keyword>
<gene>
    <name evidence="3" type="ORF">V1478_014623</name>
</gene>
<feature type="transmembrane region" description="Helical" evidence="1">
    <location>
        <begin position="227"/>
        <end position="249"/>
    </location>
</feature>
<protein>
    <submittedName>
        <fullName evidence="3">Piezo-type mechanosensitive ion channel component-like isoform X1</fullName>
    </submittedName>
</protein>
<accession>A0ABD2A566</accession>
<feature type="transmembrane region" description="Helical" evidence="1">
    <location>
        <begin position="292"/>
        <end position="310"/>
    </location>
</feature>
<feature type="transmembrane region" description="Helical" evidence="1">
    <location>
        <begin position="176"/>
        <end position="198"/>
    </location>
</feature>
<feature type="transmembrane region" description="Helical" evidence="1">
    <location>
        <begin position="204"/>
        <end position="220"/>
    </location>
</feature>
<keyword evidence="4" id="KW-1185">Reference proteome</keyword>
<evidence type="ECO:0000313" key="4">
    <source>
        <dbReference type="Proteomes" id="UP001607302"/>
    </source>
</evidence>
<dbReference type="InterPro" id="IPR056769">
    <property type="entry name" value="Piezo_TM1-24"/>
</dbReference>
<proteinExistence type="predicted"/>
<sequence length="326" mass="37275">MEVVKYQPCGSSHDGILVQRHSFQGLLSGHISRMYNMATGRIISRIFGTRVILADGPNAHKQNYVRSYGTLFEGKHLFVLPRCHNSAHVSHSFISDAAIWLFSSRLHIGLVKLDNTSVWEVFYWLTPELILLPTTIILYVACRFLTQSKPGNDEEEVPVQRVNNTAKKTEDRTTKIINFFGHVGTYVVLASLCCTASLKPSVEGAFYFLVFLGAATWWACNKELRKGFAVLCKIVMVVVIVHILALLSYQNQWPQELIPVNSTWSRYFALTAIYHTNCTKPTYVEYVDKSDWLPYGYAMRLFWLYYVLALQSQFLSKKPVSHINYI</sequence>
<dbReference type="InterPro" id="IPR027272">
    <property type="entry name" value="Piezo"/>
</dbReference>
<keyword evidence="1" id="KW-1133">Transmembrane helix</keyword>
<evidence type="ECO:0000259" key="2">
    <source>
        <dbReference type="Pfam" id="PF24871"/>
    </source>
</evidence>
<dbReference type="AlphaFoldDB" id="A0ABD2A566"/>
<dbReference type="Proteomes" id="UP001607302">
    <property type="component" value="Unassembled WGS sequence"/>
</dbReference>
<dbReference type="PANTHER" id="PTHR47049">
    <property type="entry name" value="PIEZO-TYPE MECHANOSENSITIVE ION CHANNEL HOMOLOG"/>
    <property type="match status" value="1"/>
</dbReference>
<feature type="domain" description="Piezo TM1-24" evidence="2">
    <location>
        <begin position="106"/>
        <end position="320"/>
    </location>
</feature>
<dbReference type="Pfam" id="PF24871">
    <property type="entry name" value="Piezo_TM1-24"/>
    <property type="match status" value="1"/>
</dbReference>
<evidence type="ECO:0000313" key="3">
    <source>
        <dbReference type="EMBL" id="KAL2714925.1"/>
    </source>
</evidence>
<keyword evidence="1" id="KW-0472">Membrane</keyword>
<dbReference type="PANTHER" id="PTHR47049:SF2">
    <property type="entry name" value="PIEZO-TYPE MECHANOSENSITIVE ION CHANNEL HOMOLOG"/>
    <property type="match status" value="1"/>
</dbReference>
<name>A0ABD2A566_VESSQ</name>
<dbReference type="EMBL" id="JAUDFV010000155">
    <property type="protein sequence ID" value="KAL2714925.1"/>
    <property type="molecule type" value="Genomic_DNA"/>
</dbReference>
<organism evidence="3 4">
    <name type="scientific">Vespula squamosa</name>
    <name type="common">Southern yellow jacket</name>
    <name type="synonym">Wasp</name>
    <dbReference type="NCBI Taxonomy" id="30214"/>
    <lineage>
        <taxon>Eukaryota</taxon>
        <taxon>Metazoa</taxon>
        <taxon>Ecdysozoa</taxon>
        <taxon>Arthropoda</taxon>
        <taxon>Hexapoda</taxon>
        <taxon>Insecta</taxon>
        <taxon>Pterygota</taxon>
        <taxon>Neoptera</taxon>
        <taxon>Endopterygota</taxon>
        <taxon>Hymenoptera</taxon>
        <taxon>Apocrita</taxon>
        <taxon>Aculeata</taxon>
        <taxon>Vespoidea</taxon>
        <taxon>Vespidae</taxon>
        <taxon>Vespinae</taxon>
        <taxon>Vespula</taxon>
    </lineage>
</organism>
<reference evidence="3 4" key="1">
    <citation type="journal article" date="2024" name="Ann. Entomol. Soc. Am.">
        <title>Genomic analyses of the southern and eastern yellowjacket wasps (Hymenoptera: Vespidae) reveal evolutionary signatures of social life.</title>
        <authorList>
            <person name="Catto M.A."/>
            <person name="Caine P.B."/>
            <person name="Orr S.E."/>
            <person name="Hunt B.G."/>
            <person name="Goodisman M.A.D."/>
        </authorList>
    </citation>
    <scope>NUCLEOTIDE SEQUENCE [LARGE SCALE GENOMIC DNA]</scope>
    <source>
        <strain evidence="3">233</strain>
        <tissue evidence="3">Head and thorax</tissue>
    </source>
</reference>